<dbReference type="Proteomes" id="UP000053766">
    <property type="component" value="Unassembled WGS sequence"/>
</dbReference>
<evidence type="ECO:0000256" key="4">
    <source>
        <dbReference type="ARBA" id="ARBA00023136"/>
    </source>
</evidence>
<dbReference type="SUPFAM" id="SSF81321">
    <property type="entry name" value="Family A G protein-coupled receptor-like"/>
    <property type="match status" value="1"/>
</dbReference>
<sequence length="150" mass="17747">MFFVEMYFDDKSSMNVVINRSVLDSHYIKAALIPLLATIICAVNYGILTRTVRKGVVQTRRKDVRLSIQVVGLLIALLITCLHFCAQYFFNYHGMEEYVYYMRFFTPLWIGLLTFINPWMIMLMNHELRRAVLFQCRKCDHNSTVYSIRK</sequence>
<dbReference type="OrthoDB" id="5858501at2759"/>
<dbReference type="InterPro" id="IPR019426">
    <property type="entry name" value="7TM_GPCR_serpentine_rcpt_Srv"/>
</dbReference>
<dbReference type="PANTHER" id="PTHR31627">
    <property type="entry name" value="SERPENTINE RECEPTOR CLASS GAMMA-RELATED"/>
    <property type="match status" value="1"/>
</dbReference>
<dbReference type="Pfam" id="PF10323">
    <property type="entry name" value="7TM_GPCR_Srv"/>
    <property type="match status" value="1"/>
</dbReference>
<gene>
    <name evidence="6" type="ORF">DICVIV_10129</name>
</gene>
<dbReference type="PANTHER" id="PTHR31627:SF42">
    <property type="entry name" value="G_PROTEIN_RECEP_F1_2 DOMAIN-CONTAINING PROTEIN-RELATED"/>
    <property type="match status" value="1"/>
</dbReference>
<comment type="subcellular location">
    <subcellularLocation>
        <location evidence="1">Membrane</location>
        <topology evidence="1">Multi-pass membrane protein</topology>
    </subcellularLocation>
</comment>
<name>A0A0D8XGX3_DICVI</name>
<keyword evidence="7" id="KW-1185">Reference proteome</keyword>
<organism evidence="6 7">
    <name type="scientific">Dictyocaulus viviparus</name>
    <name type="common">Bovine lungworm</name>
    <dbReference type="NCBI Taxonomy" id="29172"/>
    <lineage>
        <taxon>Eukaryota</taxon>
        <taxon>Metazoa</taxon>
        <taxon>Ecdysozoa</taxon>
        <taxon>Nematoda</taxon>
        <taxon>Chromadorea</taxon>
        <taxon>Rhabditida</taxon>
        <taxon>Rhabditina</taxon>
        <taxon>Rhabditomorpha</taxon>
        <taxon>Strongyloidea</taxon>
        <taxon>Metastrongylidae</taxon>
        <taxon>Dictyocaulus</taxon>
    </lineage>
</organism>
<dbReference type="AlphaFoldDB" id="A0A0D8XGX3"/>
<evidence type="ECO:0000256" key="1">
    <source>
        <dbReference type="ARBA" id="ARBA00004141"/>
    </source>
</evidence>
<evidence type="ECO:0000256" key="2">
    <source>
        <dbReference type="ARBA" id="ARBA00022692"/>
    </source>
</evidence>
<reference evidence="6 7" key="1">
    <citation type="submission" date="2013-11" db="EMBL/GenBank/DDBJ databases">
        <title>Draft genome of the bovine lungworm Dictyocaulus viviparus.</title>
        <authorList>
            <person name="Mitreva M."/>
        </authorList>
    </citation>
    <scope>NUCLEOTIDE SEQUENCE [LARGE SCALE GENOMIC DNA]</scope>
    <source>
        <strain evidence="6 7">HannoverDv2000</strain>
    </source>
</reference>
<accession>A0A0D8XGX3</accession>
<dbReference type="Gene3D" id="1.20.1070.10">
    <property type="entry name" value="Rhodopsin 7-helix transmembrane proteins"/>
    <property type="match status" value="1"/>
</dbReference>
<feature type="transmembrane region" description="Helical" evidence="5">
    <location>
        <begin position="68"/>
        <end position="90"/>
    </location>
</feature>
<keyword evidence="4 5" id="KW-0472">Membrane</keyword>
<keyword evidence="2 5" id="KW-0812">Transmembrane</keyword>
<keyword evidence="3 5" id="KW-1133">Transmembrane helix</keyword>
<feature type="transmembrane region" description="Helical" evidence="5">
    <location>
        <begin position="27"/>
        <end position="47"/>
    </location>
</feature>
<dbReference type="EMBL" id="KN716521">
    <property type="protein sequence ID" value="KJH43843.1"/>
    <property type="molecule type" value="Genomic_DNA"/>
</dbReference>
<evidence type="ECO:0000313" key="7">
    <source>
        <dbReference type="Proteomes" id="UP000053766"/>
    </source>
</evidence>
<dbReference type="InterPro" id="IPR051119">
    <property type="entry name" value="Nematode_SR-like"/>
</dbReference>
<feature type="transmembrane region" description="Helical" evidence="5">
    <location>
        <begin position="102"/>
        <end position="121"/>
    </location>
</feature>
<reference evidence="7" key="2">
    <citation type="journal article" date="2016" name="Sci. Rep.">
        <title>Dictyocaulus viviparus genome, variome and transcriptome elucidate lungworm biology and support future intervention.</title>
        <authorList>
            <person name="McNulty S.N."/>
            <person name="Strube C."/>
            <person name="Rosa B.A."/>
            <person name="Martin J.C."/>
            <person name="Tyagi R."/>
            <person name="Choi Y.J."/>
            <person name="Wang Q."/>
            <person name="Hallsworth Pepin K."/>
            <person name="Zhang X."/>
            <person name="Ozersky P."/>
            <person name="Wilson R.K."/>
            <person name="Sternberg P.W."/>
            <person name="Gasser R.B."/>
            <person name="Mitreva M."/>
        </authorList>
    </citation>
    <scope>NUCLEOTIDE SEQUENCE [LARGE SCALE GENOMIC DNA]</scope>
    <source>
        <strain evidence="7">HannoverDv2000</strain>
    </source>
</reference>
<dbReference type="GO" id="GO:0016020">
    <property type="term" value="C:membrane"/>
    <property type="evidence" value="ECO:0007669"/>
    <property type="project" value="UniProtKB-SubCell"/>
</dbReference>
<evidence type="ECO:0000256" key="5">
    <source>
        <dbReference type="SAM" id="Phobius"/>
    </source>
</evidence>
<protein>
    <submittedName>
        <fullName evidence="6">Uncharacterized protein</fullName>
    </submittedName>
</protein>
<evidence type="ECO:0000313" key="6">
    <source>
        <dbReference type="EMBL" id="KJH43843.1"/>
    </source>
</evidence>
<proteinExistence type="predicted"/>
<evidence type="ECO:0000256" key="3">
    <source>
        <dbReference type="ARBA" id="ARBA00022989"/>
    </source>
</evidence>